<sequence length="463" mass="50785">MSSGPSRVQGDPVVGQLNDFGVLLGALYARRAQLAAALWQQSQAGVSLPTQPQADALTILKNLWEKIFPERELLIEDHVVLARQPRAQNTYPASRLSDGERVGFYLIGHALLAPENALIVIDEPELHLHPSIHSLLWDTLEAVRPDASFVYITHDLSFAASRVNASIVVLYDYEASPPVSNTTGVYMGSASAHVAGRWVWDEAPSIEDVHADLVLKVMGARRQALFVEGTAGSYDVRIFEILFPERYVVPGGNCEQVEKTVRGLRAHPALHRVDAAGIIDRDDRSSTLVDRLRKNCVYPLPVAAVENLLVVPDCLSAYMTEVSIPVHERDARIADACDRIRRSVSSSRAALIAERAQYEVRRKIRAIRREGDSLSALKQATTEAIAAADPVLAYSLATAQIDSALDLSAGLMDILRTIRDKGIVGHVAAAFSSDKDSYVETVTRLLASQDDLRRRLRVLLAIP</sequence>
<evidence type="ECO:0000313" key="3">
    <source>
        <dbReference type="EMBL" id="MEF3082088.1"/>
    </source>
</evidence>
<name>A0ABU7WF12_9GAMM</name>
<proteinExistence type="predicted"/>
<reference evidence="3 4" key="1">
    <citation type="submission" date="2024-01" db="EMBL/GenBank/DDBJ databases">
        <title>Novel species of the genus Luteimonas isolated from rivers.</title>
        <authorList>
            <person name="Lu H."/>
        </authorList>
    </citation>
    <scope>NUCLEOTIDE SEQUENCE [LARGE SCALE GENOMIC DNA]</scope>
    <source>
        <strain evidence="3 4">SMYT11W</strain>
    </source>
</reference>
<feature type="domain" description="ATPase AAA-type core" evidence="1">
    <location>
        <begin position="63"/>
        <end position="157"/>
    </location>
</feature>
<dbReference type="Pfam" id="PF14491">
    <property type="entry name" value="DUF4435"/>
    <property type="match status" value="1"/>
</dbReference>
<evidence type="ECO:0000259" key="1">
    <source>
        <dbReference type="Pfam" id="PF13304"/>
    </source>
</evidence>
<comment type="caution">
    <text evidence="3">The sequence shown here is derived from an EMBL/GenBank/DDBJ whole genome shotgun (WGS) entry which is preliminary data.</text>
</comment>
<evidence type="ECO:0000313" key="4">
    <source>
        <dbReference type="Proteomes" id="UP001358324"/>
    </source>
</evidence>
<protein>
    <submittedName>
        <fullName evidence="3">AAA family ATPase</fullName>
    </submittedName>
</protein>
<dbReference type="Gene3D" id="3.40.50.300">
    <property type="entry name" value="P-loop containing nucleotide triphosphate hydrolases"/>
    <property type="match status" value="1"/>
</dbReference>
<dbReference type="Proteomes" id="UP001358324">
    <property type="component" value="Unassembled WGS sequence"/>
</dbReference>
<dbReference type="EMBL" id="JAZHBM010000002">
    <property type="protein sequence ID" value="MEF3082088.1"/>
    <property type="molecule type" value="Genomic_DNA"/>
</dbReference>
<feature type="domain" description="DUF4435" evidence="2">
    <location>
        <begin position="225"/>
        <end position="346"/>
    </location>
</feature>
<accession>A0ABU7WF12</accession>
<dbReference type="InterPro" id="IPR003959">
    <property type="entry name" value="ATPase_AAA_core"/>
</dbReference>
<keyword evidence="4" id="KW-1185">Reference proteome</keyword>
<dbReference type="RefSeq" id="WP_332077846.1">
    <property type="nucleotide sequence ID" value="NZ_JAZHBM010000002.1"/>
</dbReference>
<dbReference type="SUPFAM" id="SSF52540">
    <property type="entry name" value="P-loop containing nucleoside triphosphate hydrolases"/>
    <property type="match status" value="1"/>
</dbReference>
<organism evidence="3 4">
    <name type="scientific">Luteimonas flava</name>
    <dbReference type="NCBI Taxonomy" id="3115822"/>
    <lineage>
        <taxon>Bacteria</taxon>
        <taxon>Pseudomonadati</taxon>
        <taxon>Pseudomonadota</taxon>
        <taxon>Gammaproteobacteria</taxon>
        <taxon>Lysobacterales</taxon>
        <taxon>Lysobacteraceae</taxon>
        <taxon>Luteimonas</taxon>
    </lineage>
</organism>
<evidence type="ECO:0000259" key="2">
    <source>
        <dbReference type="Pfam" id="PF14491"/>
    </source>
</evidence>
<dbReference type="Pfam" id="PF13304">
    <property type="entry name" value="AAA_21"/>
    <property type="match status" value="1"/>
</dbReference>
<dbReference type="InterPro" id="IPR029492">
    <property type="entry name" value="DUF4435"/>
</dbReference>
<gene>
    <name evidence="3" type="ORF">V3391_07650</name>
</gene>
<dbReference type="InterPro" id="IPR027417">
    <property type="entry name" value="P-loop_NTPase"/>
</dbReference>